<feature type="compositionally biased region" description="Polar residues" evidence="1">
    <location>
        <begin position="21"/>
        <end position="31"/>
    </location>
</feature>
<comment type="caution">
    <text evidence="2">The sequence shown here is derived from an EMBL/GenBank/DDBJ whole genome shotgun (WGS) entry which is preliminary data.</text>
</comment>
<name>A0A6B0R6Z0_9CETA</name>
<feature type="region of interest" description="Disordered" evidence="1">
    <location>
        <begin position="1"/>
        <end position="31"/>
    </location>
</feature>
<evidence type="ECO:0000313" key="3">
    <source>
        <dbReference type="Proteomes" id="UP000322234"/>
    </source>
</evidence>
<gene>
    <name evidence="2" type="ORF">E5288_WYG016655</name>
</gene>
<organism evidence="2 3">
    <name type="scientific">Bos mutus</name>
    <name type="common">wild yak</name>
    <dbReference type="NCBI Taxonomy" id="72004"/>
    <lineage>
        <taxon>Eukaryota</taxon>
        <taxon>Metazoa</taxon>
        <taxon>Chordata</taxon>
        <taxon>Craniata</taxon>
        <taxon>Vertebrata</taxon>
        <taxon>Euteleostomi</taxon>
        <taxon>Mammalia</taxon>
        <taxon>Eutheria</taxon>
        <taxon>Laurasiatheria</taxon>
        <taxon>Artiodactyla</taxon>
        <taxon>Ruminantia</taxon>
        <taxon>Pecora</taxon>
        <taxon>Bovidae</taxon>
        <taxon>Bovinae</taxon>
        <taxon>Bos</taxon>
    </lineage>
</organism>
<keyword evidence="3" id="KW-1185">Reference proteome</keyword>
<dbReference type="Proteomes" id="UP000322234">
    <property type="component" value="Unassembled WGS sequence"/>
</dbReference>
<accession>A0A6B0R6Z0</accession>
<dbReference type="AlphaFoldDB" id="A0A6B0R6Z0"/>
<dbReference type="EMBL" id="VBQZ03000022">
    <property type="protein sequence ID" value="MXQ84707.1"/>
    <property type="molecule type" value="Genomic_DNA"/>
</dbReference>
<evidence type="ECO:0000313" key="2">
    <source>
        <dbReference type="EMBL" id="MXQ84707.1"/>
    </source>
</evidence>
<evidence type="ECO:0000256" key="1">
    <source>
        <dbReference type="SAM" id="MobiDB-lite"/>
    </source>
</evidence>
<sequence>MPSGMRHYPDYEDMSQVPGPQVTTNTESTASQPRGFFPYHSLASFYWDKIRCYKGKEGVTEPYNWGMIFRSDLTWVTKVRCPRKDKEHILEGRALPSMKKGFLSSWNQKMTTININKREDSQNHT</sequence>
<reference evidence="2" key="1">
    <citation type="submission" date="2019-10" db="EMBL/GenBank/DDBJ databases">
        <title>The sequence and de novo assembly of the wild yak genome.</title>
        <authorList>
            <person name="Liu Y."/>
        </authorList>
    </citation>
    <scope>NUCLEOTIDE SEQUENCE [LARGE SCALE GENOMIC DNA]</scope>
    <source>
        <strain evidence="2">WY2019</strain>
    </source>
</reference>
<proteinExistence type="predicted"/>
<protein>
    <submittedName>
        <fullName evidence="2">Uncharacterized protein</fullName>
    </submittedName>
</protein>